<proteinExistence type="predicted"/>
<evidence type="ECO:0000313" key="2">
    <source>
        <dbReference type="Proteomes" id="UP000466681"/>
    </source>
</evidence>
<dbReference type="AlphaFoldDB" id="A0AAD1H8W4"/>
<dbReference type="EMBL" id="AP022560">
    <property type="protein sequence ID" value="BBX01018.1"/>
    <property type="molecule type" value="Genomic_DNA"/>
</dbReference>
<accession>A0AAD1H8W4</accession>
<evidence type="ECO:0000313" key="1">
    <source>
        <dbReference type="EMBL" id="BBX01018.1"/>
    </source>
</evidence>
<gene>
    <name evidence="1" type="ORF">MMOR_19540</name>
</gene>
<reference evidence="1 2" key="1">
    <citation type="journal article" date="2019" name="Emerg. Microbes Infect.">
        <title>Comprehensive subspecies identification of 175 nontuberculous mycobacteria species based on 7547 genomic profiles.</title>
        <authorList>
            <person name="Matsumoto Y."/>
            <person name="Kinjo T."/>
            <person name="Motooka D."/>
            <person name="Nabeya D."/>
            <person name="Jung N."/>
            <person name="Uechi K."/>
            <person name="Horii T."/>
            <person name="Iida T."/>
            <person name="Fujita J."/>
            <person name="Nakamura S."/>
        </authorList>
    </citation>
    <scope>NUCLEOTIDE SEQUENCE [LARGE SCALE GENOMIC DNA]</scope>
    <source>
        <strain evidence="1 2">JCM 6375</strain>
    </source>
</reference>
<name>A0AAD1H8W4_9MYCO</name>
<dbReference type="KEGG" id="mmor:MMOR_19540"/>
<keyword evidence="2" id="KW-1185">Reference proteome</keyword>
<sequence length="203" mass="21854">MEKLVQPAKNESLYRSADSGSANQYRIDVFARSVREVVTGAGGWIVDRVLAGWIVTVITDAADDAERAGRILGCEVTFRSAEADSARPRPYGIALSSALYSTDAQLQRCVTDAFDHEIVEVSLIGARPSCPSDPRLRPVTYRPSAAAVAFKAHSLAAAGIPVSSVAITERFRSAVLTGDEDEQSRRVTRHLLTDDGVAASSYR</sequence>
<organism evidence="1 2">
    <name type="scientific">Mycolicibacterium moriokaense</name>
    <dbReference type="NCBI Taxonomy" id="39691"/>
    <lineage>
        <taxon>Bacteria</taxon>
        <taxon>Bacillati</taxon>
        <taxon>Actinomycetota</taxon>
        <taxon>Actinomycetes</taxon>
        <taxon>Mycobacteriales</taxon>
        <taxon>Mycobacteriaceae</taxon>
        <taxon>Mycolicibacterium</taxon>
    </lineage>
</organism>
<dbReference type="Proteomes" id="UP000466681">
    <property type="component" value="Chromosome"/>
</dbReference>
<protein>
    <submittedName>
        <fullName evidence="1">Uncharacterized protein</fullName>
    </submittedName>
</protein>